<dbReference type="Proteomes" id="UP000567179">
    <property type="component" value="Unassembled WGS sequence"/>
</dbReference>
<proteinExistence type="predicted"/>
<evidence type="ECO:0000256" key="1">
    <source>
        <dbReference type="SAM" id="MobiDB-lite"/>
    </source>
</evidence>
<dbReference type="OrthoDB" id="433955at2759"/>
<organism evidence="2 3">
    <name type="scientific">Psilocybe cf. subviscida</name>
    <dbReference type="NCBI Taxonomy" id="2480587"/>
    <lineage>
        <taxon>Eukaryota</taxon>
        <taxon>Fungi</taxon>
        <taxon>Dikarya</taxon>
        <taxon>Basidiomycota</taxon>
        <taxon>Agaricomycotina</taxon>
        <taxon>Agaricomycetes</taxon>
        <taxon>Agaricomycetidae</taxon>
        <taxon>Agaricales</taxon>
        <taxon>Agaricineae</taxon>
        <taxon>Strophariaceae</taxon>
        <taxon>Psilocybe</taxon>
    </lineage>
</organism>
<dbReference type="PANTHER" id="PTHR14614:SF147">
    <property type="entry name" value="S-ADENOSYLMETHIONINE-DEPENDENT METHYLTRANSFERASE OF THE SEVEN BETA-STRAND FAMILY"/>
    <property type="match status" value="1"/>
</dbReference>
<feature type="compositionally biased region" description="Low complexity" evidence="1">
    <location>
        <begin position="12"/>
        <end position="29"/>
    </location>
</feature>
<dbReference type="InterPro" id="IPR019410">
    <property type="entry name" value="Methyltransf_16"/>
</dbReference>
<dbReference type="PANTHER" id="PTHR14614">
    <property type="entry name" value="HEPATOCELLULAR CARCINOMA-ASSOCIATED ANTIGEN"/>
    <property type="match status" value="1"/>
</dbReference>
<name>A0A8H5AXQ4_9AGAR</name>
<evidence type="ECO:0000313" key="3">
    <source>
        <dbReference type="Proteomes" id="UP000567179"/>
    </source>
</evidence>
<reference evidence="2 3" key="1">
    <citation type="journal article" date="2020" name="ISME J.">
        <title>Uncovering the hidden diversity of litter-decomposition mechanisms in mushroom-forming fungi.</title>
        <authorList>
            <person name="Floudas D."/>
            <person name="Bentzer J."/>
            <person name="Ahren D."/>
            <person name="Johansson T."/>
            <person name="Persson P."/>
            <person name="Tunlid A."/>
        </authorList>
    </citation>
    <scope>NUCLEOTIDE SEQUENCE [LARGE SCALE GENOMIC DNA]</scope>
    <source>
        <strain evidence="2 3">CBS 101986</strain>
    </source>
</reference>
<feature type="region of interest" description="Disordered" evidence="1">
    <location>
        <begin position="1"/>
        <end position="29"/>
    </location>
</feature>
<evidence type="ECO:0000313" key="2">
    <source>
        <dbReference type="EMBL" id="KAF5312876.1"/>
    </source>
</evidence>
<protein>
    <submittedName>
        <fullName evidence="2">Uncharacterized protein</fullName>
    </submittedName>
</protein>
<dbReference type="Gene3D" id="3.40.50.150">
    <property type="entry name" value="Vaccinia Virus protein VP39"/>
    <property type="match status" value="1"/>
</dbReference>
<comment type="caution">
    <text evidence="2">The sequence shown here is derived from an EMBL/GenBank/DDBJ whole genome shotgun (WGS) entry which is preliminary data.</text>
</comment>
<dbReference type="SUPFAM" id="SSF53335">
    <property type="entry name" value="S-adenosyl-L-methionine-dependent methyltransferases"/>
    <property type="match status" value="1"/>
</dbReference>
<dbReference type="GO" id="GO:0008757">
    <property type="term" value="F:S-adenosylmethionine-dependent methyltransferase activity"/>
    <property type="evidence" value="ECO:0007669"/>
    <property type="project" value="UniProtKB-ARBA"/>
</dbReference>
<keyword evidence="3" id="KW-1185">Reference proteome</keyword>
<sequence length="455" mass="49500">MANPSNKVAAATTEIPTTPSTSLPPLGRLSSTSTERIKVALRNLQILYFPPSPSTSTLVPPKLAIPERHIHHPIHDISVPDSGYASAEEDEEDFPSSEIDVELEELELLRADELERAYSIKWVTGFISRADVVWASSTETDEETEERAALLEEAISLLSAFTGSKEEDEVALTRIFAFPTPNSSPSGDRPDSDAAGKQQIYIELNDAPLAKDDHTSVGLQSWGSSIILADRFCLDPGFFSLAPVNKPKSLRILELGAGTGMLSIVASKLLHPTAPETEIVATDYHPDVLANLALNVSTNFSVMAREEQQAPTIEVLPLDWESPNYAEAPFDRPFDLILAADVVYHPLHAQWIKACIERLLTRPNASSQTYATSDSTDGGGVFWLIIPVRTTGRHEGMAATVDELFPDAASVLTKSAPNHGGPVLAVLYREEHGRQGSIGRADEGAYKLFKIGWVN</sequence>
<dbReference type="AlphaFoldDB" id="A0A8H5AXQ4"/>
<accession>A0A8H5AXQ4</accession>
<dbReference type="Pfam" id="PF10294">
    <property type="entry name" value="Methyltransf_16"/>
    <property type="match status" value="1"/>
</dbReference>
<dbReference type="EMBL" id="JAACJJ010000056">
    <property type="protein sequence ID" value="KAF5312876.1"/>
    <property type="molecule type" value="Genomic_DNA"/>
</dbReference>
<gene>
    <name evidence="2" type="ORF">D9619_002476</name>
</gene>
<dbReference type="CDD" id="cd02440">
    <property type="entry name" value="AdoMet_MTases"/>
    <property type="match status" value="1"/>
</dbReference>
<dbReference type="InterPro" id="IPR029063">
    <property type="entry name" value="SAM-dependent_MTases_sf"/>
</dbReference>